<evidence type="ECO:0000313" key="2">
    <source>
        <dbReference type="Proteomes" id="UP000477386"/>
    </source>
</evidence>
<sequence length="116" mass="12750">MTKLLVMAIEAEIKGQWLREAIELQGDTLKECASKMGLSYPTTVYNHANDVSYMGAKLLAGLAQVYPSINLHYILTGVGLPKLSLGSDFSSLTDDARTAYEANKRIVDHLKAFDDL</sequence>
<comment type="caution">
    <text evidence="1">The sequence shown here is derived from an EMBL/GenBank/DDBJ whole genome shotgun (WGS) entry which is preliminary data.</text>
</comment>
<evidence type="ECO:0000313" key="1">
    <source>
        <dbReference type="EMBL" id="NEU68340.1"/>
    </source>
</evidence>
<proteinExistence type="predicted"/>
<keyword evidence="2" id="KW-1185">Reference proteome</keyword>
<dbReference type="RefSeq" id="WP_164040093.1">
    <property type="nucleotide sequence ID" value="NZ_JAAGNZ010000001.1"/>
</dbReference>
<dbReference type="EMBL" id="JAAGNZ010000001">
    <property type="protein sequence ID" value="NEU68340.1"/>
    <property type="molecule type" value="Genomic_DNA"/>
</dbReference>
<evidence type="ECO:0008006" key="3">
    <source>
        <dbReference type="Google" id="ProtNLM"/>
    </source>
</evidence>
<reference evidence="1 2" key="1">
    <citation type="submission" date="2020-02" db="EMBL/GenBank/DDBJ databases">
        <title>Draft genome sequence of two Spirosoma agri KCTC 52727 and Spirosoma terrae KCTC 52035.</title>
        <authorList>
            <person name="Rojas J."/>
            <person name="Ambika Manirajan B."/>
            <person name="Ratering S."/>
            <person name="Suarez C."/>
            <person name="Schnell S."/>
        </authorList>
    </citation>
    <scope>NUCLEOTIDE SEQUENCE [LARGE SCALE GENOMIC DNA]</scope>
    <source>
        <strain evidence="1 2">KCTC 52727</strain>
    </source>
</reference>
<dbReference type="Proteomes" id="UP000477386">
    <property type="component" value="Unassembled WGS sequence"/>
</dbReference>
<accession>A0A6M0IJ69</accession>
<dbReference type="AlphaFoldDB" id="A0A6M0IJ69"/>
<organism evidence="1 2">
    <name type="scientific">Spirosoma agri</name>
    <dbReference type="NCBI Taxonomy" id="1987381"/>
    <lineage>
        <taxon>Bacteria</taxon>
        <taxon>Pseudomonadati</taxon>
        <taxon>Bacteroidota</taxon>
        <taxon>Cytophagia</taxon>
        <taxon>Cytophagales</taxon>
        <taxon>Cytophagaceae</taxon>
        <taxon>Spirosoma</taxon>
    </lineage>
</organism>
<protein>
    <recommendedName>
        <fullName evidence="3">XRE family transcriptional regulator</fullName>
    </recommendedName>
</protein>
<name>A0A6M0IJ69_9BACT</name>
<gene>
    <name evidence="1" type="ORF">GK091_15720</name>
</gene>